<feature type="domain" description="Acetyl-CoA dehydrogenase-like C-terminal" evidence="9">
    <location>
        <begin position="467"/>
        <end position="594"/>
    </location>
</feature>
<evidence type="ECO:0000259" key="8">
    <source>
        <dbReference type="Pfam" id="PF02771"/>
    </source>
</evidence>
<name>A0A1W2GME4_REIFA</name>
<dbReference type="PANTHER" id="PTHR42803">
    <property type="entry name" value="ACYL-COA DEHYDROGENASE"/>
    <property type="match status" value="1"/>
</dbReference>
<dbReference type="Pfam" id="PF02771">
    <property type="entry name" value="Acyl-CoA_dh_N"/>
    <property type="match status" value="1"/>
</dbReference>
<dbReference type="InterPro" id="IPR025878">
    <property type="entry name" value="Acyl-CoA_dh-like_C_dom"/>
</dbReference>
<dbReference type="PANTHER" id="PTHR42803:SF3">
    <property type="entry name" value="ACYL-COA DEHYDROGENASE-RELATED"/>
    <property type="match status" value="1"/>
</dbReference>
<dbReference type="InterPro" id="IPR046373">
    <property type="entry name" value="Acyl-CoA_Oxase/DH_mid-dom_sf"/>
</dbReference>
<keyword evidence="3 5" id="KW-0285">Flavoprotein</keyword>
<dbReference type="Pfam" id="PF02770">
    <property type="entry name" value="Acyl-CoA_dh_M"/>
    <property type="match status" value="1"/>
</dbReference>
<dbReference type="RefSeq" id="WP_084374078.1">
    <property type="nucleotide sequence ID" value="NZ_FWYF01000004.1"/>
</dbReference>
<dbReference type="STRING" id="692418.SAMN04488029_3434"/>
<dbReference type="OrthoDB" id="9764422at2"/>
<dbReference type="InterPro" id="IPR036250">
    <property type="entry name" value="AcylCo_DH-like_C"/>
</dbReference>
<keyword evidence="4 5" id="KW-0274">FAD</keyword>
<evidence type="ECO:0000256" key="5">
    <source>
        <dbReference type="RuleBase" id="RU362125"/>
    </source>
</evidence>
<dbReference type="AlphaFoldDB" id="A0A1W2GME4"/>
<dbReference type="Gene3D" id="2.40.110.10">
    <property type="entry name" value="Butyryl-CoA Dehydrogenase, subunit A, domain 2"/>
    <property type="match status" value="1"/>
</dbReference>
<dbReference type="GO" id="GO:0016627">
    <property type="term" value="F:oxidoreductase activity, acting on the CH-CH group of donors"/>
    <property type="evidence" value="ECO:0007669"/>
    <property type="project" value="InterPro"/>
</dbReference>
<sequence>MSEYYSRRNLDFLLKEVFDLESLLKLDIYKKHDLDGVKLMLDTAGQLADTEMRPFNEEMDRNDPKFEEGKVKVHPQIRKLLKKFGEGGWISANASEEVGGQQLPIIVSSCAQFIFGAANYSASVYPFLTAGAARLIEEHGSEQLKSTYVPKLYNGSWQGTMAMTEPDAGSSLSDVRTTAEPLDDHGTVYSIQGQKIFISAGDHDAVGNVVHLMLARIKGSPEGTKGLSLFVVPQKRFTEDDQVVMNDVTTTGMYHKMGYKAAPIVHLSFGEKKRCFGYLIGKPNEGLSYMFQMMNEARIGVGLSAASIGSAAYYGSLNYAKERPQGRRPDEKDPNAPQINIIEHADVRRMLFFQKSVVEGSLSLLLQCAHYADMAKAGKEEIKEIYRLTLDLLTPVAKSYPSEMGILSTSAAIQILGGAGYCKDFPIEQYFREMRIHTIHEGTTGIHGIDLLGRKIIMGGGIAFRAFTEEVSKTIKKVKLEVIELSKYGEKLNDALFRLQNITMKLSTIAMKEKKEVFLMDATLYLELFGVVAIGWQWLLQAIPCQIAVNENRGDEFYNSKLHTMRYYFEYELPKTEAIIARLNSSDRLLLEIDSKEIL</sequence>
<dbReference type="InterPro" id="IPR006091">
    <property type="entry name" value="Acyl-CoA_Oxase/DH_mid-dom"/>
</dbReference>
<reference evidence="10 11" key="1">
    <citation type="submission" date="2017-04" db="EMBL/GenBank/DDBJ databases">
        <authorList>
            <person name="Afonso C.L."/>
            <person name="Miller P.J."/>
            <person name="Scott M.A."/>
            <person name="Spackman E."/>
            <person name="Goraichik I."/>
            <person name="Dimitrov K.M."/>
            <person name="Suarez D.L."/>
            <person name="Swayne D.E."/>
        </authorList>
    </citation>
    <scope>NUCLEOTIDE SEQUENCE [LARGE SCALE GENOMIC DNA]</scope>
    <source>
        <strain evidence="10 11">DSM 26133</strain>
    </source>
</reference>
<evidence type="ECO:0000256" key="2">
    <source>
        <dbReference type="ARBA" id="ARBA00009347"/>
    </source>
</evidence>
<dbReference type="Gene3D" id="1.10.540.10">
    <property type="entry name" value="Acyl-CoA dehydrogenase/oxidase, N-terminal domain"/>
    <property type="match status" value="1"/>
</dbReference>
<gene>
    <name evidence="10" type="ORF">SAMN04488029_3434</name>
</gene>
<evidence type="ECO:0000313" key="10">
    <source>
        <dbReference type="EMBL" id="SMD37734.1"/>
    </source>
</evidence>
<dbReference type="Pfam" id="PF00441">
    <property type="entry name" value="Acyl-CoA_dh_1"/>
    <property type="match status" value="1"/>
</dbReference>
<feature type="domain" description="Acyl-CoA oxidase/dehydrogenase middle" evidence="7">
    <location>
        <begin position="161"/>
        <end position="269"/>
    </location>
</feature>
<dbReference type="Gene3D" id="1.20.140.10">
    <property type="entry name" value="Butyryl-CoA Dehydrogenase, subunit A, domain 3"/>
    <property type="match status" value="1"/>
</dbReference>
<evidence type="ECO:0000259" key="6">
    <source>
        <dbReference type="Pfam" id="PF00441"/>
    </source>
</evidence>
<evidence type="ECO:0000256" key="1">
    <source>
        <dbReference type="ARBA" id="ARBA00001974"/>
    </source>
</evidence>
<dbReference type="InterPro" id="IPR009075">
    <property type="entry name" value="AcylCo_DH/oxidase_C"/>
</dbReference>
<dbReference type="GO" id="GO:0050660">
    <property type="term" value="F:flavin adenine dinucleotide binding"/>
    <property type="evidence" value="ECO:0007669"/>
    <property type="project" value="InterPro"/>
</dbReference>
<dbReference type="SUPFAM" id="SSF56645">
    <property type="entry name" value="Acyl-CoA dehydrogenase NM domain-like"/>
    <property type="match status" value="1"/>
</dbReference>
<dbReference type="InterPro" id="IPR052166">
    <property type="entry name" value="Diverse_Acyl-CoA_DH"/>
</dbReference>
<evidence type="ECO:0000259" key="7">
    <source>
        <dbReference type="Pfam" id="PF02770"/>
    </source>
</evidence>
<organism evidence="10 11">
    <name type="scientific">Reichenbachiella faecimaris</name>
    <dbReference type="NCBI Taxonomy" id="692418"/>
    <lineage>
        <taxon>Bacteria</taxon>
        <taxon>Pseudomonadati</taxon>
        <taxon>Bacteroidota</taxon>
        <taxon>Cytophagia</taxon>
        <taxon>Cytophagales</taxon>
        <taxon>Reichenbachiellaceae</taxon>
        <taxon>Reichenbachiella</taxon>
    </lineage>
</organism>
<accession>A0A1W2GME4</accession>
<dbReference type="InterPro" id="IPR037069">
    <property type="entry name" value="AcylCoA_DH/ox_N_sf"/>
</dbReference>
<evidence type="ECO:0000256" key="3">
    <source>
        <dbReference type="ARBA" id="ARBA00022630"/>
    </source>
</evidence>
<dbReference type="SUPFAM" id="SSF47203">
    <property type="entry name" value="Acyl-CoA dehydrogenase C-terminal domain-like"/>
    <property type="match status" value="1"/>
</dbReference>
<dbReference type="InterPro" id="IPR013786">
    <property type="entry name" value="AcylCoA_DH/ox_N"/>
</dbReference>
<evidence type="ECO:0000313" key="11">
    <source>
        <dbReference type="Proteomes" id="UP000192472"/>
    </source>
</evidence>
<dbReference type="EMBL" id="FWYF01000004">
    <property type="protein sequence ID" value="SMD37734.1"/>
    <property type="molecule type" value="Genomic_DNA"/>
</dbReference>
<evidence type="ECO:0000256" key="4">
    <source>
        <dbReference type="ARBA" id="ARBA00022827"/>
    </source>
</evidence>
<evidence type="ECO:0000259" key="9">
    <source>
        <dbReference type="Pfam" id="PF12806"/>
    </source>
</evidence>
<keyword evidence="11" id="KW-1185">Reference proteome</keyword>
<comment type="cofactor">
    <cofactor evidence="1 5">
        <name>FAD</name>
        <dbReference type="ChEBI" id="CHEBI:57692"/>
    </cofactor>
</comment>
<comment type="similarity">
    <text evidence="2 5">Belongs to the acyl-CoA dehydrogenase family.</text>
</comment>
<protein>
    <submittedName>
        <fullName evidence="10">Butyryl-CoA dehydrogenase</fullName>
    </submittedName>
</protein>
<proteinExistence type="inferred from homology"/>
<dbReference type="Pfam" id="PF12806">
    <property type="entry name" value="Acyl-CoA_dh_C"/>
    <property type="match status" value="1"/>
</dbReference>
<dbReference type="InterPro" id="IPR009100">
    <property type="entry name" value="AcylCoA_DH/oxidase_NM_dom_sf"/>
</dbReference>
<feature type="domain" description="Acyl-CoA dehydrogenase/oxidase C-terminal" evidence="6">
    <location>
        <begin position="284"/>
        <end position="448"/>
    </location>
</feature>
<keyword evidence="5" id="KW-0560">Oxidoreductase</keyword>
<dbReference type="Proteomes" id="UP000192472">
    <property type="component" value="Unassembled WGS sequence"/>
</dbReference>
<feature type="domain" description="Acyl-CoA dehydrogenase/oxidase N-terminal" evidence="8">
    <location>
        <begin position="38"/>
        <end position="155"/>
    </location>
</feature>